<keyword evidence="4" id="KW-1185">Reference proteome</keyword>
<protein>
    <submittedName>
        <fullName evidence="3">Uncharacterized protein</fullName>
    </submittedName>
</protein>
<reference evidence="3 4" key="1">
    <citation type="submission" date="2024-03" db="EMBL/GenBank/DDBJ databases">
        <title>A high-quality draft genome sequence of Diaporthe vaccinii, a causative agent of upright dieback and viscid rot disease in cranberry plants.</title>
        <authorList>
            <person name="Sarrasin M."/>
            <person name="Lang B.F."/>
            <person name="Burger G."/>
        </authorList>
    </citation>
    <scope>NUCLEOTIDE SEQUENCE [LARGE SCALE GENOMIC DNA]</scope>
    <source>
        <strain evidence="3 4">IS7</strain>
    </source>
</reference>
<name>A0ABR4DSQ0_9PEZI</name>
<gene>
    <name evidence="3" type="ORF">FJTKL_04553</name>
</gene>
<evidence type="ECO:0000313" key="4">
    <source>
        <dbReference type="Proteomes" id="UP001600888"/>
    </source>
</evidence>
<organism evidence="3 4">
    <name type="scientific">Diaporthe vaccinii</name>
    <dbReference type="NCBI Taxonomy" id="105482"/>
    <lineage>
        <taxon>Eukaryota</taxon>
        <taxon>Fungi</taxon>
        <taxon>Dikarya</taxon>
        <taxon>Ascomycota</taxon>
        <taxon>Pezizomycotina</taxon>
        <taxon>Sordariomycetes</taxon>
        <taxon>Sordariomycetidae</taxon>
        <taxon>Diaporthales</taxon>
        <taxon>Diaporthaceae</taxon>
        <taxon>Diaporthe</taxon>
        <taxon>Diaporthe eres species complex</taxon>
    </lineage>
</organism>
<dbReference type="Proteomes" id="UP001600888">
    <property type="component" value="Unassembled WGS sequence"/>
</dbReference>
<comment type="caution">
    <text evidence="3">The sequence shown here is derived from an EMBL/GenBank/DDBJ whole genome shotgun (WGS) entry which is preliminary data.</text>
</comment>
<evidence type="ECO:0000256" key="1">
    <source>
        <dbReference type="SAM" id="MobiDB-lite"/>
    </source>
</evidence>
<keyword evidence="2" id="KW-0732">Signal</keyword>
<feature type="region of interest" description="Disordered" evidence="1">
    <location>
        <begin position="97"/>
        <end position="116"/>
    </location>
</feature>
<feature type="signal peptide" evidence="2">
    <location>
        <begin position="1"/>
        <end position="20"/>
    </location>
</feature>
<sequence>MNPLHLILIVFLGLLAPSMAAVPRQMADGFTGNTDLDYNGDRTSSKVPRALEGMLLDYEIQCDSDPDTTEPPPGFKQGKVLSNKFCRDWWECNSEGNKRQKQEVPKDWKPKGQSSAKGNVKWCKDHCECVLIDKPAEHASWNYGCVDPYGGYVSGSYGSVARDTDSTGPARSDYGLAMEAFDGPPRKD</sequence>
<proteinExistence type="predicted"/>
<feature type="compositionally biased region" description="Basic and acidic residues" evidence="1">
    <location>
        <begin position="97"/>
        <end position="110"/>
    </location>
</feature>
<feature type="chain" id="PRO_5045520995" evidence="2">
    <location>
        <begin position="21"/>
        <end position="188"/>
    </location>
</feature>
<evidence type="ECO:0000256" key="2">
    <source>
        <dbReference type="SAM" id="SignalP"/>
    </source>
</evidence>
<feature type="region of interest" description="Disordered" evidence="1">
    <location>
        <begin position="162"/>
        <end position="188"/>
    </location>
</feature>
<evidence type="ECO:0000313" key="3">
    <source>
        <dbReference type="EMBL" id="KAL2273378.1"/>
    </source>
</evidence>
<dbReference type="EMBL" id="JBAWTH010000188">
    <property type="protein sequence ID" value="KAL2273378.1"/>
    <property type="molecule type" value="Genomic_DNA"/>
</dbReference>
<accession>A0ABR4DSQ0</accession>